<dbReference type="EMBL" id="MU274911">
    <property type="protein sequence ID" value="KAI0089375.1"/>
    <property type="molecule type" value="Genomic_DNA"/>
</dbReference>
<dbReference type="Proteomes" id="UP001055072">
    <property type="component" value="Unassembled WGS sequence"/>
</dbReference>
<organism evidence="1 2">
    <name type="scientific">Irpex rosettiformis</name>
    <dbReference type="NCBI Taxonomy" id="378272"/>
    <lineage>
        <taxon>Eukaryota</taxon>
        <taxon>Fungi</taxon>
        <taxon>Dikarya</taxon>
        <taxon>Basidiomycota</taxon>
        <taxon>Agaricomycotina</taxon>
        <taxon>Agaricomycetes</taxon>
        <taxon>Polyporales</taxon>
        <taxon>Irpicaceae</taxon>
        <taxon>Irpex</taxon>
    </lineage>
</organism>
<reference evidence="1" key="1">
    <citation type="journal article" date="2021" name="Environ. Microbiol.">
        <title>Gene family expansions and transcriptome signatures uncover fungal adaptations to wood decay.</title>
        <authorList>
            <person name="Hage H."/>
            <person name="Miyauchi S."/>
            <person name="Viragh M."/>
            <person name="Drula E."/>
            <person name="Min B."/>
            <person name="Chaduli D."/>
            <person name="Navarro D."/>
            <person name="Favel A."/>
            <person name="Norest M."/>
            <person name="Lesage-Meessen L."/>
            <person name="Balint B."/>
            <person name="Merenyi Z."/>
            <person name="de Eugenio L."/>
            <person name="Morin E."/>
            <person name="Martinez A.T."/>
            <person name="Baldrian P."/>
            <person name="Stursova M."/>
            <person name="Martinez M.J."/>
            <person name="Novotny C."/>
            <person name="Magnuson J.K."/>
            <person name="Spatafora J.W."/>
            <person name="Maurice S."/>
            <person name="Pangilinan J."/>
            <person name="Andreopoulos W."/>
            <person name="LaButti K."/>
            <person name="Hundley H."/>
            <person name="Na H."/>
            <person name="Kuo A."/>
            <person name="Barry K."/>
            <person name="Lipzen A."/>
            <person name="Henrissat B."/>
            <person name="Riley R."/>
            <person name="Ahrendt S."/>
            <person name="Nagy L.G."/>
            <person name="Grigoriev I.V."/>
            <person name="Martin F."/>
            <person name="Rosso M.N."/>
        </authorList>
    </citation>
    <scope>NUCLEOTIDE SEQUENCE</scope>
    <source>
        <strain evidence="1">CBS 384.51</strain>
    </source>
</reference>
<gene>
    <name evidence="1" type="ORF">BDY19DRAFT_889682</name>
</gene>
<sequence>SGYATGYWSHAAEVWFQRRLARLKAGDAKPMSSDEWRNSLCHTLSDSHKFIAGIEKLSARMI</sequence>
<proteinExistence type="predicted"/>
<accession>A0ACB8U560</accession>
<feature type="non-terminal residue" evidence="1">
    <location>
        <position position="1"/>
    </location>
</feature>
<comment type="caution">
    <text evidence="1">The sequence shown here is derived from an EMBL/GenBank/DDBJ whole genome shotgun (WGS) entry which is preliminary data.</text>
</comment>
<keyword evidence="2" id="KW-1185">Reference proteome</keyword>
<name>A0ACB8U560_9APHY</name>
<evidence type="ECO:0000313" key="2">
    <source>
        <dbReference type="Proteomes" id="UP001055072"/>
    </source>
</evidence>
<protein>
    <submittedName>
        <fullName evidence="1">Uncharacterized protein</fullName>
    </submittedName>
</protein>
<evidence type="ECO:0000313" key="1">
    <source>
        <dbReference type="EMBL" id="KAI0089375.1"/>
    </source>
</evidence>